<keyword evidence="3" id="KW-1185">Reference proteome</keyword>
<dbReference type="Proteomes" id="UP000191554">
    <property type="component" value="Unassembled WGS sequence"/>
</dbReference>
<organism evidence="2 3">
    <name type="scientific">Ruminiclostridium hungatei</name>
    <name type="common">Clostridium hungatei</name>
    <dbReference type="NCBI Taxonomy" id="48256"/>
    <lineage>
        <taxon>Bacteria</taxon>
        <taxon>Bacillati</taxon>
        <taxon>Bacillota</taxon>
        <taxon>Clostridia</taxon>
        <taxon>Eubacteriales</taxon>
        <taxon>Oscillospiraceae</taxon>
        <taxon>Ruminiclostridium</taxon>
    </lineage>
</organism>
<evidence type="ECO:0000256" key="1">
    <source>
        <dbReference type="SAM" id="MobiDB-lite"/>
    </source>
</evidence>
<evidence type="ECO:0000313" key="2">
    <source>
        <dbReference type="EMBL" id="OPX42691.1"/>
    </source>
</evidence>
<reference evidence="2 3" key="1">
    <citation type="submission" date="2017-03" db="EMBL/GenBank/DDBJ databases">
        <title>Genome sequence of Clostridium hungatei DSM 14427.</title>
        <authorList>
            <person name="Poehlein A."/>
            <person name="Daniel R."/>
        </authorList>
    </citation>
    <scope>NUCLEOTIDE SEQUENCE [LARGE SCALE GENOMIC DNA]</scope>
    <source>
        <strain evidence="2 3">DSM 14427</strain>
    </source>
</reference>
<proteinExistence type="predicted"/>
<accession>A0A1V4SHH4</accession>
<comment type="caution">
    <text evidence="2">The sequence shown here is derived from an EMBL/GenBank/DDBJ whole genome shotgun (WGS) entry which is preliminary data.</text>
</comment>
<gene>
    <name evidence="2" type="ORF">CLHUN_33430</name>
</gene>
<sequence>MTPALVEAERNTRNAAVRSKKAPALIKRYQL</sequence>
<protein>
    <submittedName>
        <fullName evidence="2">Uncharacterized protein</fullName>
    </submittedName>
</protein>
<feature type="region of interest" description="Disordered" evidence="1">
    <location>
        <begin position="1"/>
        <end position="20"/>
    </location>
</feature>
<dbReference type="STRING" id="48256.CLHUN_33430"/>
<dbReference type="AlphaFoldDB" id="A0A1V4SHH4"/>
<evidence type="ECO:0000313" key="3">
    <source>
        <dbReference type="Proteomes" id="UP000191554"/>
    </source>
</evidence>
<name>A0A1V4SHH4_RUMHU</name>
<dbReference type="EMBL" id="MZGX01000025">
    <property type="protein sequence ID" value="OPX42691.1"/>
    <property type="molecule type" value="Genomic_DNA"/>
</dbReference>